<protein>
    <recommendedName>
        <fullName evidence="1">Putative integrase N-terminal domain-containing protein</fullName>
    </recommendedName>
</protein>
<gene>
    <name evidence="2" type="ORF">DKK70_06985</name>
</gene>
<dbReference type="EMBL" id="QGLR01000009">
    <property type="protein sequence ID" value="PXZ07587.1"/>
    <property type="molecule type" value="Genomic_DNA"/>
</dbReference>
<reference evidence="2 3" key="1">
    <citation type="submission" date="2018-05" db="EMBL/GenBank/DDBJ databases">
        <title>Reference genomes for bee gut microbiota database.</title>
        <authorList>
            <person name="Ellegaard K.M."/>
        </authorList>
    </citation>
    <scope>NUCLEOTIDE SEQUENCE [LARGE SCALE GENOMIC DNA]</scope>
    <source>
        <strain evidence="2 3">ESL0182</strain>
    </source>
</reference>
<accession>A0A2V4EH48</accession>
<comment type="caution">
    <text evidence="2">The sequence shown here is derived from an EMBL/GenBank/DDBJ whole genome shotgun (WGS) entry which is preliminary data.</text>
</comment>
<feature type="domain" description="Putative integrase N-terminal" evidence="1">
    <location>
        <begin position="8"/>
        <end position="76"/>
    </location>
</feature>
<name>A0A2V4EH48_9GAMM</name>
<evidence type="ECO:0000259" key="1">
    <source>
        <dbReference type="Pfam" id="PF12834"/>
    </source>
</evidence>
<keyword evidence="3" id="KW-1185">Reference proteome</keyword>
<dbReference type="Pfam" id="PF12834">
    <property type="entry name" value="Phage_int_SAM_2"/>
    <property type="match status" value="1"/>
</dbReference>
<dbReference type="RefSeq" id="WP_110433340.1">
    <property type="nucleotide sequence ID" value="NZ_QGLR01000009.1"/>
</dbReference>
<dbReference type="Proteomes" id="UP000247932">
    <property type="component" value="Unassembled WGS sequence"/>
</dbReference>
<evidence type="ECO:0000313" key="3">
    <source>
        <dbReference type="Proteomes" id="UP000247932"/>
    </source>
</evidence>
<sequence length="85" mass="9906">MKSGKSKSLNKQLMQVAVQAKGARVTEHARKLHVIRLGYYLKVNNIQIKDISQIKAKYIQSYIAHRFEQGVKKRTPKKPCINRHY</sequence>
<organism evidence="2 3">
    <name type="scientific">Gilliamella apicola</name>
    <dbReference type="NCBI Taxonomy" id="1196095"/>
    <lineage>
        <taxon>Bacteria</taxon>
        <taxon>Pseudomonadati</taxon>
        <taxon>Pseudomonadota</taxon>
        <taxon>Gammaproteobacteria</taxon>
        <taxon>Orbales</taxon>
        <taxon>Orbaceae</taxon>
        <taxon>Gilliamella</taxon>
    </lineage>
</organism>
<evidence type="ECO:0000313" key="2">
    <source>
        <dbReference type="EMBL" id="PXZ07587.1"/>
    </source>
</evidence>
<dbReference type="InterPro" id="IPR024457">
    <property type="entry name" value="Putative_integrase_N"/>
</dbReference>
<proteinExistence type="predicted"/>
<dbReference type="AlphaFoldDB" id="A0A2V4EH48"/>